<organism evidence="1 2">
    <name type="scientific">Peptostreptococcus equinus</name>
    <dbReference type="NCBI Taxonomy" id="3003601"/>
    <lineage>
        <taxon>Bacteria</taxon>
        <taxon>Bacillati</taxon>
        <taxon>Bacillota</taxon>
        <taxon>Clostridia</taxon>
        <taxon>Peptostreptococcales</taxon>
        <taxon>Peptostreptococcaceae</taxon>
        <taxon>Peptostreptococcus</taxon>
    </lineage>
</organism>
<gene>
    <name evidence="1" type="ORF">O0R46_09245</name>
</gene>
<evidence type="ECO:0008006" key="3">
    <source>
        <dbReference type="Google" id="ProtNLM"/>
    </source>
</evidence>
<dbReference type="InterPro" id="IPR037135">
    <property type="entry name" value="DUF1653-like_dom_sf"/>
</dbReference>
<evidence type="ECO:0000313" key="2">
    <source>
        <dbReference type="Proteomes" id="UP001164187"/>
    </source>
</evidence>
<evidence type="ECO:0000313" key="1">
    <source>
        <dbReference type="EMBL" id="WAW14756.1"/>
    </source>
</evidence>
<proteinExistence type="predicted"/>
<keyword evidence="2" id="KW-1185">Reference proteome</keyword>
<accession>A0ABY7JN07</accession>
<reference evidence="1" key="1">
    <citation type="submission" date="2022-12" db="EMBL/GenBank/DDBJ databases">
        <title>Peptostreptococcus.</title>
        <authorList>
            <person name="Lee S.H."/>
        </authorList>
    </citation>
    <scope>NUCLEOTIDE SEQUENCE</scope>
    <source>
        <strain evidence="1">CBA3647</strain>
    </source>
</reference>
<name>A0ABY7JN07_9FIRM</name>
<dbReference type="EMBL" id="CP114052">
    <property type="protein sequence ID" value="WAW14756.1"/>
    <property type="molecule type" value="Genomic_DNA"/>
</dbReference>
<dbReference type="Proteomes" id="UP001164187">
    <property type="component" value="Chromosome"/>
</dbReference>
<protein>
    <recommendedName>
        <fullName evidence="3">DUF1653 domain-containing protein</fullName>
    </recommendedName>
</protein>
<sequence>MKIKNNIKFGQIYTHYKTGDLCLVLTVAENINNKLTYVAYHNINEDKGYILPLAQFISKVPFNVKLFYNQENCYEKTFETIDELTEDLKVKGLLTEEIKKEWKQ</sequence>
<dbReference type="RefSeq" id="WP_269311453.1">
    <property type="nucleotide sequence ID" value="NZ_CP114052.1"/>
</dbReference>
<dbReference type="Gene3D" id="2.30.30.320">
    <property type="entry name" value="DUF1653-like domain"/>
    <property type="match status" value="1"/>
</dbReference>